<dbReference type="AlphaFoldDB" id="A0A2S8FKK9"/>
<reference evidence="2 3" key="1">
    <citation type="submission" date="2018-02" db="EMBL/GenBank/DDBJ databases">
        <title>Comparative genomes isolates from brazilian mangrove.</title>
        <authorList>
            <person name="Araujo J.E."/>
            <person name="Taketani R.G."/>
            <person name="Silva M.C.P."/>
            <person name="Loureco M.V."/>
            <person name="Andreote F.D."/>
        </authorList>
    </citation>
    <scope>NUCLEOTIDE SEQUENCE [LARGE SCALE GENOMIC DNA]</scope>
    <source>
        <strain evidence="2 3">Hex-1 MGV</strain>
    </source>
</reference>
<accession>A0A2S8FKK9</accession>
<gene>
    <name evidence="2" type="ORF">C5Y83_19805</name>
</gene>
<name>A0A2S8FKK9_9BACT</name>
<keyword evidence="1" id="KW-1133">Transmembrane helix</keyword>
<evidence type="ECO:0000256" key="1">
    <source>
        <dbReference type="SAM" id="Phobius"/>
    </source>
</evidence>
<comment type="caution">
    <text evidence="2">The sequence shown here is derived from an EMBL/GenBank/DDBJ whole genome shotgun (WGS) entry which is preliminary data.</text>
</comment>
<sequence length="291" mass="33408">MQLDKTRIAIRERELLEIYDLALIVMRVYWWKIMQALAITAIPLTLINGGLLWAMRADLVVNETAGMFLVYMVMAIFLEAPLAGLPITVLLGDALFHDKPNWRRMCTGLWPVMPRIFWVIFILRGILPGMLLLLWASFDEAFVAFTFLLLLCGYAAVLRTWRPYIGEILVLEKNPIFAKQKGTITVGLRSSSLHNPNFGDLLIRGMASAICIPLACSIVLNIFGVRGFVFGRWNWDDLFMFVWFQIGLWLVVAFMTVVRFLCYLDLRIRREGWEVELVLRAEASRMKEIAG</sequence>
<organism evidence="2 3">
    <name type="scientific">Blastopirellula marina</name>
    <dbReference type="NCBI Taxonomy" id="124"/>
    <lineage>
        <taxon>Bacteria</taxon>
        <taxon>Pseudomonadati</taxon>
        <taxon>Planctomycetota</taxon>
        <taxon>Planctomycetia</taxon>
        <taxon>Pirellulales</taxon>
        <taxon>Pirellulaceae</taxon>
        <taxon>Blastopirellula</taxon>
    </lineage>
</organism>
<dbReference type="RefSeq" id="WP_105331476.1">
    <property type="nucleotide sequence ID" value="NZ_PUHY01000012.1"/>
</dbReference>
<protein>
    <submittedName>
        <fullName evidence="2">Uncharacterized protein</fullName>
    </submittedName>
</protein>
<feature type="transmembrane region" description="Helical" evidence="1">
    <location>
        <begin position="36"/>
        <end position="56"/>
    </location>
</feature>
<keyword evidence="1" id="KW-0472">Membrane</keyword>
<feature type="transmembrane region" description="Helical" evidence="1">
    <location>
        <begin position="116"/>
        <end position="136"/>
    </location>
</feature>
<dbReference type="OrthoDB" id="266384at2"/>
<dbReference type="EMBL" id="PUHY01000012">
    <property type="protein sequence ID" value="PQO32464.1"/>
    <property type="molecule type" value="Genomic_DNA"/>
</dbReference>
<evidence type="ECO:0000313" key="2">
    <source>
        <dbReference type="EMBL" id="PQO32464.1"/>
    </source>
</evidence>
<dbReference type="Proteomes" id="UP000238322">
    <property type="component" value="Unassembled WGS sequence"/>
</dbReference>
<proteinExistence type="predicted"/>
<feature type="transmembrane region" description="Helical" evidence="1">
    <location>
        <begin position="68"/>
        <end position="96"/>
    </location>
</feature>
<feature type="transmembrane region" description="Helical" evidence="1">
    <location>
        <begin position="201"/>
        <end position="223"/>
    </location>
</feature>
<evidence type="ECO:0000313" key="3">
    <source>
        <dbReference type="Proteomes" id="UP000238322"/>
    </source>
</evidence>
<feature type="transmembrane region" description="Helical" evidence="1">
    <location>
        <begin position="142"/>
        <end position="161"/>
    </location>
</feature>
<feature type="transmembrane region" description="Helical" evidence="1">
    <location>
        <begin position="243"/>
        <end position="262"/>
    </location>
</feature>
<keyword evidence="1" id="KW-0812">Transmembrane</keyword>